<evidence type="ECO:0000259" key="1">
    <source>
        <dbReference type="Pfam" id="PF04865"/>
    </source>
</evidence>
<feature type="domain" description="Baseplate protein J-like barrel" evidence="1">
    <location>
        <begin position="73"/>
        <end position="113"/>
    </location>
</feature>
<dbReference type="Pfam" id="PF04865">
    <property type="entry name" value="Baseplate_J"/>
    <property type="match status" value="1"/>
</dbReference>
<dbReference type="InterPro" id="IPR039421">
    <property type="entry name" value="Type_1_exporter"/>
</dbReference>
<dbReference type="GO" id="GO:0015421">
    <property type="term" value="F:ABC-type oligopeptide transporter activity"/>
    <property type="evidence" value="ECO:0007669"/>
    <property type="project" value="TreeGrafter"/>
</dbReference>
<dbReference type="EMBL" id="FNNG01000002">
    <property type="protein sequence ID" value="SDW35937.1"/>
    <property type="molecule type" value="Genomic_DNA"/>
</dbReference>
<dbReference type="PANTHER" id="PTHR43394">
    <property type="entry name" value="ATP-DEPENDENT PERMEASE MDL1, MITOCHONDRIAL"/>
    <property type="match status" value="1"/>
</dbReference>
<proteinExistence type="predicted"/>
<name>A0A1H2SWN5_9FIRM</name>
<dbReference type="RefSeq" id="WP_200773613.1">
    <property type="nucleotide sequence ID" value="NZ_FNNG01000002.1"/>
</dbReference>
<dbReference type="InterPro" id="IPR006949">
    <property type="entry name" value="Barrel_Baseplate_J-like"/>
</dbReference>
<dbReference type="Proteomes" id="UP000198828">
    <property type="component" value="Unassembled WGS sequence"/>
</dbReference>
<evidence type="ECO:0000313" key="3">
    <source>
        <dbReference type="Proteomes" id="UP000198828"/>
    </source>
</evidence>
<protein>
    <recommendedName>
        <fullName evidence="1">Baseplate protein J-like barrel domain-containing protein</fullName>
    </recommendedName>
</protein>
<gene>
    <name evidence="2" type="ORF">SAMN05660923_00566</name>
</gene>
<dbReference type="AlphaFoldDB" id="A0A1H2SWN5"/>
<organism evidence="2 3">
    <name type="scientific">Tepidimicrobium xylanilyticum</name>
    <dbReference type="NCBI Taxonomy" id="1123352"/>
    <lineage>
        <taxon>Bacteria</taxon>
        <taxon>Bacillati</taxon>
        <taxon>Bacillota</taxon>
        <taxon>Tissierellia</taxon>
        <taxon>Tissierellales</taxon>
        <taxon>Tepidimicrobiaceae</taxon>
        <taxon>Tepidimicrobium</taxon>
    </lineage>
</organism>
<dbReference type="PANTHER" id="PTHR43394:SF1">
    <property type="entry name" value="ATP-BINDING CASSETTE SUB-FAMILY B MEMBER 10, MITOCHONDRIAL"/>
    <property type="match status" value="1"/>
</dbReference>
<evidence type="ECO:0000313" key="2">
    <source>
        <dbReference type="EMBL" id="SDW35937.1"/>
    </source>
</evidence>
<accession>A0A1H2SWN5</accession>
<dbReference type="Gene3D" id="3.40.50.300">
    <property type="entry name" value="P-loop containing nucleotide triphosphate hydrolases"/>
    <property type="match status" value="1"/>
</dbReference>
<dbReference type="SUPFAM" id="SSF52540">
    <property type="entry name" value="P-loop containing nucleoside triphosphate hydrolases"/>
    <property type="match status" value="1"/>
</dbReference>
<dbReference type="InterPro" id="IPR027417">
    <property type="entry name" value="P-loop_NTPase"/>
</dbReference>
<keyword evidence="3" id="KW-1185">Reference proteome</keyword>
<sequence length="127" mass="14262">MKMEWKFQGEAQKIAFARALYRDAPRIILDEPTEALDPISEFEVYSKFNEIVGNKIVLYISHRLSSYRFCDIIAEVTEGGEKYNDFTAGQVKTIVVPVAYVANVENIDTSSGGSDIEVTKVTVNEFA</sequence>
<reference evidence="2 3" key="1">
    <citation type="submission" date="2016-10" db="EMBL/GenBank/DDBJ databases">
        <authorList>
            <person name="de Groot N.N."/>
        </authorList>
    </citation>
    <scope>NUCLEOTIDE SEQUENCE [LARGE SCALE GENOMIC DNA]</scope>
    <source>
        <strain evidence="2 3">DSM 23310</strain>
    </source>
</reference>